<evidence type="ECO:0000256" key="1">
    <source>
        <dbReference type="SAM" id="Phobius"/>
    </source>
</evidence>
<proteinExistence type="predicted"/>
<keyword evidence="1" id="KW-0472">Membrane</keyword>
<protein>
    <submittedName>
        <fullName evidence="3">Uncharacterized protein</fullName>
    </submittedName>
</protein>
<dbReference type="WBParaSite" id="nRc.2.0.1.t29821-RA">
    <property type="protein sequence ID" value="nRc.2.0.1.t29821-RA"/>
    <property type="gene ID" value="nRc.2.0.1.g29821"/>
</dbReference>
<feature type="transmembrane region" description="Helical" evidence="1">
    <location>
        <begin position="29"/>
        <end position="48"/>
    </location>
</feature>
<sequence length="94" mass="10652">MLEVVDHLTSVYPTQYKFGSTLNSLIKPIYLPAIIAVGYLPIILRLIYYQLSPVIIQDKTEDMKVSTGRLFLAYPASSETLACCKCNLHEKKEK</sequence>
<name>A0A915JU81_ROMCU</name>
<keyword evidence="1" id="KW-1133">Transmembrane helix</keyword>
<keyword evidence="2" id="KW-1185">Reference proteome</keyword>
<dbReference type="AlphaFoldDB" id="A0A915JU81"/>
<evidence type="ECO:0000313" key="3">
    <source>
        <dbReference type="WBParaSite" id="nRc.2.0.1.t29821-RA"/>
    </source>
</evidence>
<evidence type="ECO:0000313" key="2">
    <source>
        <dbReference type="Proteomes" id="UP000887565"/>
    </source>
</evidence>
<reference evidence="3" key="1">
    <citation type="submission" date="2022-11" db="UniProtKB">
        <authorList>
            <consortium name="WormBaseParasite"/>
        </authorList>
    </citation>
    <scope>IDENTIFICATION</scope>
</reference>
<dbReference type="Proteomes" id="UP000887565">
    <property type="component" value="Unplaced"/>
</dbReference>
<accession>A0A915JU81</accession>
<organism evidence="2 3">
    <name type="scientific">Romanomermis culicivorax</name>
    <name type="common">Nematode worm</name>
    <dbReference type="NCBI Taxonomy" id="13658"/>
    <lineage>
        <taxon>Eukaryota</taxon>
        <taxon>Metazoa</taxon>
        <taxon>Ecdysozoa</taxon>
        <taxon>Nematoda</taxon>
        <taxon>Enoplea</taxon>
        <taxon>Dorylaimia</taxon>
        <taxon>Mermithida</taxon>
        <taxon>Mermithoidea</taxon>
        <taxon>Mermithidae</taxon>
        <taxon>Romanomermis</taxon>
    </lineage>
</organism>
<keyword evidence="1" id="KW-0812">Transmembrane</keyword>